<dbReference type="Proteomes" id="UP001164693">
    <property type="component" value="Chromosome"/>
</dbReference>
<dbReference type="PANTHER" id="PTHR43755:SF1">
    <property type="entry name" value="FAD-DEPENDENT PYRIDINE NUCLEOTIDE-DISULPHIDE OXIDOREDUCTASE"/>
    <property type="match status" value="1"/>
</dbReference>
<accession>A0ABY7JVQ4</accession>
<dbReference type="InterPro" id="IPR023753">
    <property type="entry name" value="FAD/NAD-binding_dom"/>
</dbReference>
<dbReference type="PRINTS" id="PR00368">
    <property type="entry name" value="FADPNR"/>
</dbReference>
<gene>
    <name evidence="3" type="ORF">M6B22_14635</name>
</gene>
<dbReference type="InterPro" id="IPR036188">
    <property type="entry name" value="FAD/NAD-bd_sf"/>
</dbReference>
<evidence type="ECO:0000313" key="4">
    <source>
        <dbReference type="Proteomes" id="UP001164693"/>
    </source>
</evidence>
<evidence type="ECO:0000259" key="2">
    <source>
        <dbReference type="Pfam" id="PF07992"/>
    </source>
</evidence>
<dbReference type="SUPFAM" id="SSF51905">
    <property type="entry name" value="FAD/NAD(P)-binding domain"/>
    <property type="match status" value="2"/>
</dbReference>
<protein>
    <submittedName>
        <fullName evidence="3">NAD(P)/FAD-dependent oxidoreductase</fullName>
    </submittedName>
</protein>
<dbReference type="InterPro" id="IPR052541">
    <property type="entry name" value="SQRD"/>
</dbReference>
<feature type="region of interest" description="Disordered" evidence="1">
    <location>
        <begin position="416"/>
        <end position="436"/>
    </location>
</feature>
<organism evidence="3 4">
    <name type="scientific">Jatrophihabitans cynanchi</name>
    <dbReference type="NCBI Taxonomy" id="2944128"/>
    <lineage>
        <taxon>Bacteria</taxon>
        <taxon>Bacillati</taxon>
        <taxon>Actinomycetota</taxon>
        <taxon>Actinomycetes</taxon>
        <taxon>Jatrophihabitantales</taxon>
        <taxon>Jatrophihabitantaceae</taxon>
        <taxon>Jatrophihabitans</taxon>
    </lineage>
</organism>
<keyword evidence="4" id="KW-1185">Reference proteome</keyword>
<dbReference type="RefSeq" id="WP_269442293.1">
    <property type="nucleotide sequence ID" value="NZ_CP097463.1"/>
</dbReference>
<feature type="domain" description="FAD/NAD(P)-binding" evidence="2">
    <location>
        <begin position="13"/>
        <end position="308"/>
    </location>
</feature>
<name>A0ABY7JVQ4_9ACTN</name>
<dbReference type="EMBL" id="CP097463">
    <property type="protein sequence ID" value="WAX55770.1"/>
    <property type="molecule type" value="Genomic_DNA"/>
</dbReference>
<reference evidence="3" key="1">
    <citation type="submission" date="2022-05" db="EMBL/GenBank/DDBJ databases">
        <title>Jatrophihabitans sp. SB3-54 whole genome sequence.</title>
        <authorList>
            <person name="Suh M.K."/>
            <person name="Eom M.K."/>
            <person name="Kim J.S."/>
            <person name="Kim H.S."/>
            <person name="Do H.E."/>
            <person name="Shin Y.K."/>
            <person name="Lee J.-S."/>
        </authorList>
    </citation>
    <scope>NUCLEOTIDE SEQUENCE</scope>
    <source>
        <strain evidence="3">SB3-54</strain>
    </source>
</reference>
<proteinExistence type="predicted"/>
<evidence type="ECO:0000256" key="1">
    <source>
        <dbReference type="SAM" id="MobiDB-lite"/>
    </source>
</evidence>
<evidence type="ECO:0000313" key="3">
    <source>
        <dbReference type="EMBL" id="WAX55770.1"/>
    </source>
</evidence>
<dbReference type="PANTHER" id="PTHR43755">
    <property type="match status" value="1"/>
</dbReference>
<dbReference type="Pfam" id="PF07992">
    <property type="entry name" value="Pyr_redox_2"/>
    <property type="match status" value="1"/>
</dbReference>
<dbReference type="Gene3D" id="3.50.50.60">
    <property type="entry name" value="FAD/NAD(P)-binding domain"/>
    <property type="match status" value="2"/>
</dbReference>
<sequence length="436" mass="46373">MRGTGAAPTGPARVVVLGAGTGGTIAANRLRRTLGDTALITVVDRDAQHVYQPGLLFVPFGRVDPSALLRPRRRFLHPGVGFAEGDVDHVDVPGRRVHLTGADGREQVLDYDVLVVATGAVLVPEETDGLAAALANGQAHTFYTLEAAAELAGALAGFTAGRLVVNVVDLPIKCPVAPLEFCFLADHYFRRRGIRDRVQLTYATPLDAAFTKPIAARALADLLKTKGVELVTEFNTGSVDGAARRLTSYDGRELAYDLAVVVPLHAGAGYVARSPGLGDALGFVPVDEHTLQSTQDRHVFALGDSTDLPASKAGSVAHFEGEVLAENVRRHLCGQALAGRFDGHTNCFIETGGGKALLIDFNYDTEPLPGHYPARIGLPLLRESRLNHLGKLAFEQLYWHALLPGRDLPGIGSPMPLRGKHNRLPAAAAAGTTKEK</sequence>